<name>A0A402CXC6_9BACT</name>
<feature type="active site" evidence="6">
    <location>
        <position position="318"/>
    </location>
</feature>
<comment type="catalytic activity">
    <reaction evidence="6">
        <text>(S)-malate = fumarate + H2O</text>
        <dbReference type="Rhea" id="RHEA:12460"/>
        <dbReference type="ChEBI" id="CHEBI:15377"/>
        <dbReference type="ChEBI" id="CHEBI:15589"/>
        <dbReference type="ChEBI" id="CHEBI:29806"/>
        <dbReference type="EC" id="4.2.1.2"/>
    </reaction>
</comment>
<comment type="subcellular location">
    <subcellularLocation>
        <location evidence="6">Cytoplasm</location>
    </subcellularLocation>
</comment>
<evidence type="ECO:0000256" key="5">
    <source>
        <dbReference type="ARBA" id="ARBA00023239"/>
    </source>
</evidence>
<feature type="binding site" evidence="6">
    <location>
        <begin position="324"/>
        <end position="326"/>
    </location>
    <ligand>
        <name>substrate</name>
    </ligand>
</feature>
<comment type="pathway">
    <text evidence="6">Carbohydrate metabolism; tricarboxylic acid cycle; (S)-malate from fumarate: step 1/1.</text>
</comment>
<comment type="similarity">
    <text evidence="2 6">Belongs to the class-II fumarase/aspartase family. Fumarase subfamily.</text>
</comment>
<proteinExistence type="inferred from homology"/>
<reference evidence="7 8" key="1">
    <citation type="journal article" date="2019" name="Int. J. Syst. Evol. Microbiol.">
        <title>Capsulimonas corticalis gen. nov., sp. nov., an aerobic capsulated bacterium, of a novel bacterial order, Capsulimonadales ord. nov., of the class Armatimonadia of the phylum Armatimonadetes.</title>
        <authorList>
            <person name="Li J."/>
            <person name="Kudo C."/>
            <person name="Tonouchi A."/>
        </authorList>
    </citation>
    <scope>NUCLEOTIDE SEQUENCE [LARGE SCALE GENOMIC DNA]</scope>
    <source>
        <strain evidence="7 8">AX-7</strain>
    </source>
</reference>
<dbReference type="InterPro" id="IPR005677">
    <property type="entry name" value="Fum_hydII"/>
</dbReference>
<dbReference type="PROSITE" id="PS00163">
    <property type="entry name" value="FUMARATE_LYASES"/>
    <property type="match status" value="1"/>
</dbReference>
<dbReference type="Gene3D" id="1.20.200.10">
    <property type="entry name" value="Fumarase/aspartase (Central domain)"/>
    <property type="match status" value="1"/>
</dbReference>
<dbReference type="FunFam" id="1.20.200.10:FF:000001">
    <property type="entry name" value="Fumarate hydratase, mitochondrial"/>
    <property type="match status" value="1"/>
</dbReference>
<dbReference type="PRINTS" id="PR00145">
    <property type="entry name" value="ARGSUCLYASE"/>
</dbReference>
<evidence type="ECO:0000256" key="4">
    <source>
        <dbReference type="ARBA" id="ARBA00022532"/>
    </source>
</evidence>
<dbReference type="HAMAP" id="MF_00743">
    <property type="entry name" value="FumaraseC"/>
    <property type="match status" value="1"/>
</dbReference>
<dbReference type="NCBIfam" id="NF008909">
    <property type="entry name" value="PRK12273.1"/>
    <property type="match status" value="1"/>
</dbReference>
<dbReference type="InterPro" id="IPR020557">
    <property type="entry name" value="Fumarate_lyase_CS"/>
</dbReference>
<accession>A0A402CXC6</accession>
<dbReference type="PANTHER" id="PTHR11444:SF22">
    <property type="entry name" value="FUMARATE HYDRATASE CLASS II"/>
    <property type="match status" value="1"/>
</dbReference>
<dbReference type="Pfam" id="PF10415">
    <property type="entry name" value="FumaraseC_C"/>
    <property type="match status" value="1"/>
</dbReference>
<evidence type="ECO:0000313" key="7">
    <source>
        <dbReference type="EMBL" id="BDI32374.1"/>
    </source>
</evidence>
<dbReference type="OrthoDB" id="9802809at2"/>
<gene>
    <name evidence="6 7" type="primary">fumC</name>
    <name evidence="7" type="ORF">CCAX7_44250</name>
</gene>
<evidence type="ECO:0000313" key="8">
    <source>
        <dbReference type="Proteomes" id="UP000287394"/>
    </source>
</evidence>
<evidence type="ECO:0000256" key="6">
    <source>
        <dbReference type="HAMAP-Rule" id="MF_00743"/>
    </source>
</evidence>
<dbReference type="InterPro" id="IPR022761">
    <property type="entry name" value="Fumarate_lyase_N"/>
</dbReference>
<evidence type="ECO:0000256" key="3">
    <source>
        <dbReference type="ARBA" id="ARBA00022490"/>
    </source>
</evidence>
<comment type="function">
    <text evidence="6">Involved in the TCA cycle. Catalyzes the stereospecific interconversion of fumarate to L-malate.</text>
</comment>
<dbReference type="Gene3D" id="1.10.40.30">
    <property type="entry name" value="Fumarase/aspartase (C-terminal domain)"/>
    <property type="match status" value="1"/>
</dbReference>
<dbReference type="Gene3D" id="1.10.275.10">
    <property type="entry name" value="Fumarase/aspartase (N-terminal domain)"/>
    <property type="match status" value="1"/>
</dbReference>
<organism evidence="7 8">
    <name type="scientific">Capsulimonas corticalis</name>
    <dbReference type="NCBI Taxonomy" id="2219043"/>
    <lineage>
        <taxon>Bacteria</taxon>
        <taxon>Bacillati</taxon>
        <taxon>Armatimonadota</taxon>
        <taxon>Armatimonadia</taxon>
        <taxon>Capsulimonadales</taxon>
        <taxon>Capsulimonadaceae</taxon>
        <taxon>Capsulimonas</taxon>
    </lineage>
</organism>
<sequence>MTQTRIEKDSMGEFAVPVTAYYGAQTARAVDNFPVSGVRFPRPFILALGAIKRACAEANVAEGLLDETIAKAIYQAADEVIEGRWDSQFVVDIYQTGSGTSTNMNVNEVLSNRSIEIMGGVIGSKTPVHPNDHVNKSQSSNDVIPTAIHVAAALELENNLLPALRGLHAALKQKAADWDDIVKIGRTHLMDATPVRLGQEASGWARQVELSIARLESVKPRLLELAIGGTAVGTGINSPVGFGARVSERLAERFGLPFVEAENHFEAQGSQDGAVELANQLSTVATSLLKIANDVRWLSSGPRCGLGELSLPPVQPGSSIMPGKVNPVICEQLMMVAAQVIGNATTVTVANTHGNLDLNVMLPVMARNVLESLTFLSNSVNVFTTKAVNGLTANKERAESLVEWSMSMVTSLAPVIGYDNAAKLAKRAVDEHKTVRDLVTSENILPADQAAELLDARKMTEPGVGAGGE</sequence>
<dbReference type="FunCoup" id="A0A402CXC6">
    <property type="interactions" value="30"/>
</dbReference>
<dbReference type="GO" id="GO:0004333">
    <property type="term" value="F:fumarate hydratase activity"/>
    <property type="evidence" value="ECO:0007669"/>
    <property type="project" value="UniProtKB-UniRule"/>
</dbReference>
<feature type="binding site" evidence="6">
    <location>
        <position position="319"/>
    </location>
    <ligand>
        <name>substrate</name>
    </ligand>
</feature>
<evidence type="ECO:0000256" key="2">
    <source>
        <dbReference type="ARBA" id="ARBA00009084"/>
    </source>
</evidence>
<dbReference type="GO" id="GO:0008797">
    <property type="term" value="F:aspartate ammonia-lyase activity"/>
    <property type="evidence" value="ECO:0007669"/>
    <property type="project" value="UniProtKB-EC"/>
</dbReference>
<keyword evidence="3 6" id="KW-0963">Cytoplasm</keyword>
<keyword evidence="8" id="KW-1185">Reference proteome</keyword>
<feature type="binding site" evidence="6">
    <location>
        <begin position="98"/>
        <end position="100"/>
    </location>
    <ligand>
        <name>substrate</name>
    </ligand>
</feature>
<comment type="subunit">
    <text evidence="6">Homotetramer.</text>
</comment>
<dbReference type="GO" id="GO:0005737">
    <property type="term" value="C:cytoplasm"/>
    <property type="evidence" value="ECO:0007669"/>
    <property type="project" value="UniProtKB-SubCell"/>
</dbReference>
<feature type="binding site" description="in site B" evidence="6">
    <location>
        <begin position="129"/>
        <end position="132"/>
    </location>
    <ligand>
        <name>substrate</name>
    </ligand>
</feature>
<dbReference type="InterPro" id="IPR024083">
    <property type="entry name" value="Fumarase/histidase_N"/>
</dbReference>
<dbReference type="FunFam" id="1.10.275.10:FF:000001">
    <property type="entry name" value="Fumarate hydratase, mitochondrial"/>
    <property type="match status" value="1"/>
</dbReference>
<keyword evidence="4 6" id="KW-0816">Tricarboxylic acid cycle</keyword>
<dbReference type="CDD" id="cd01362">
    <property type="entry name" value="Fumarase_classII"/>
    <property type="match status" value="1"/>
</dbReference>
<dbReference type="InterPro" id="IPR008948">
    <property type="entry name" value="L-Aspartase-like"/>
</dbReference>
<feature type="site" description="Important for catalytic activity" evidence="6">
    <location>
        <position position="331"/>
    </location>
</feature>
<keyword evidence="5 6" id="KW-0456">Lyase</keyword>
<dbReference type="KEGG" id="ccot:CCAX7_44250"/>
<comment type="catalytic activity">
    <reaction evidence="1">
        <text>L-aspartate = fumarate + NH4(+)</text>
        <dbReference type="Rhea" id="RHEA:16601"/>
        <dbReference type="ChEBI" id="CHEBI:28938"/>
        <dbReference type="ChEBI" id="CHEBI:29806"/>
        <dbReference type="ChEBI" id="CHEBI:29991"/>
        <dbReference type="EC" id="4.3.1.1"/>
    </reaction>
</comment>
<evidence type="ECO:0000256" key="1">
    <source>
        <dbReference type="ARBA" id="ARBA00001494"/>
    </source>
</evidence>
<feature type="active site" description="Proton donor/acceptor" evidence="6">
    <location>
        <position position="188"/>
    </location>
</feature>
<comment type="miscellaneous">
    <text evidence="6">There are 2 substrate-binding sites: the catalytic A site, and the non-catalytic B site that may play a role in the transfer of substrate or product between the active site and the solvent. Alternatively, the B site may bind allosteric effectors.</text>
</comment>
<dbReference type="InterPro" id="IPR000362">
    <property type="entry name" value="Fumarate_lyase_fam"/>
</dbReference>
<dbReference type="GO" id="GO:0006106">
    <property type="term" value="P:fumarate metabolic process"/>
    <property type="evidence" value="ECO:0007669"/>
    <property type="project" value="InterPro"/>
</dbReference>
<protein>
    <recommendedName>
        <fullName evidence="6">Fumarate hydratase class II</fullName>
        <shortName evidence="6">Fumarase C</shortName>
        <ecNumber evidence="6">4.2.1.2</ecNumber>
    </recommendedName>
    <alternativeName>
        <fullName evidence="6">Aerobic fumarase</fullName>
    </alternativeName>
    <alternativeName>
        <fullName evidence="6">Iron-independent fumarase</fullName>
    </alternativeName>
</protein>
<feature type="binding site" evidence="6">
    <location>
        <position position="187"/>
    </location>
    <ligand>
        <name>substrate</name>
    </ligand>
</feature>
<dbReference type="PANTHER" id="PTHR11444">
    <property type="entry name" value="ASPARTATEAMMONIA/ARGININOSUCCINATE/ADENYLOSUCCINATE LYASE"/>
    <property type="match status" value="1"/>
</dbReference>
<dbReference type="GO" id="GO:0006099">
    <property type="term" value="P:tricarboxylic acid cycle"/>
    <property type="evidence" value="ECO:0007669"/>
    <property type="project" value="UniProtKB-UniRule"/>
</dbReference>
<dbReference type="AlphaFoldDB" id="A0A402CXC6"/>
<dbReference type="InterPro" id="IPR018951">
    <property type="entry name" value="Fumarase_C_C"/>
</dbReference>
<dbReference type="EMBL" id="AP025739">
    <property type="protein sequence ID" value="BDI32374.1"/>
    <property type="molecule type" value="Genomic_DNA"/>
</dbReference>
<dbReference type="SUPFAM" id="SSF48557">
    <property type="entry name" value="L-aspartase-like"/>
    <property type="match status" value="1"/>
</dbReference>
<dbReference type="Pfam" id="PF00206">
    <property type="entry name" value="Lyase_1"/>
    <property type="match status" value="1"/>
</dbReference>
<dbReference type="PRINTS" id="PR00149">
    <property type="entry name" value="FUMRATELYASE"/>
</dbReference>
<feature type="binding site" evidence="6">
    <location>
        <begin position="139"/>
        <end position="141"/>
    </location>
    <ligand>
        <name>substrate</name>
    </ligand>
</feature>
<dbReference type="FunFam" id="1.10.40.30:FF:000002">
    <property type="entry name" value="Fumarate hydratase class II"/>
    <property type="match status" value="1"/>
</dbReference>
<dbReference type="RefSeq" id="WP_119321945.1">
    <property type="nucleotide sequence ID" value="NZ_AP025739.1"/>
</dbReference>
<dbReference type="Proteomes" id="UP000287394">
    <property type="component" value="Chromosome"/>
</dbReference>
<dbReference type="EC" id="4.2.1.2" evidence="6"/>